<dbReference type="NCBIfam" id="NF045662">
    <property type="entry name" value="DVU0298_fam"/>
    <property type="match status" value="1"/>
</dbReference>
<gene>
    <name evidence="1" type="ORF">A2074_01270</name>
</gene>
<dbReference type="InterPro" id="IPR016024">
    <property type="entry name" value="ARM-type_fold"/>
</dbReference>
<dbReference type="EMBL" id="MELI01000090">
    <property type="protein sequence ID" value="OFW32643.1"/>
    <property type="molecule type" value="Genomic_DNA"/>
</dbReference>
<proteinExistence type="predicted"/>
<evidence type="ECO:0000313" key="1">
    <source>
        <dbReference type="EMBL" id="OFW32643.1"/>
    </source>
</evidence>
<dbReference type="Gene3D" id="1.25.10.10">
    <property type="entry name" value="Leucine-rich Repeat Variant"/>
    <property type="match status" value="1"/>
</dbReference>
<protein>
    <recommendedName>
        <fullName evidence="3">HEAT repeat domain-containing protein</fullName>
    </recommendedName>
</protein>
<evidence type="ECO:0000313" key="2">
    <source>
        <dbReference type="Proteomes" id="UP000178086"/>
    </source>
</evidence>
<dbReference type="InterPro" id="IPR054701">
    <property type="entry name" value="DVU0298-like"/>
</dbReference>
<name>A0A1F2UPV6_9ACTN</name>
<dbReference type="Proteomes" id="UP000178086">
    <property type="component" value="Unassembled WGS sequence"/>
</dbReference>
<reference evidence="1 2" key="1">
    <citation type="journal article" date="2016" name="Nat. Commun.">
        <title>Thousands of microbial genomes shed light on interconnected biogeochemical processes in an aquifer system.</title>
        <authorList>
            <person name="Anantharaman K."/>
            <person name="Brown C.T."/>
            <person name="Hug L.A."/>
            <person name="Sharon I."/>
            <person name="Castelle C.J."/>
            <person name="Probst A.J."/>
            <person name="Thomas B.C."/>
            <person name="Singh A."/>
            <person name="Wilkins M.J."/>
            <person name="Karaoz U."/>
            <person name="Brodie E.L."/>
            <person name="Williams K.H."/>
            <person name="Hubbard S.S."/>
            <person name="Banfield J.F."/>
        </authorList>
    </citation>
    <scope>NUCLEOTIDE SEQUENCE [LARGE SCALE GENOMIC DNA]</scope>
</reference>
<dbReference type="InterPro" id="IPR011989">
    <property type="entry name" value="ARM-like"/>
</dbReference>
<organism evidence="1 2">
    <name type="scientific">Candidatus Aquicultor primus</name>
    <dbReference type="NCBI Taxonomy" id="1797195"/>
    <lineage>
        <taxon>Bacteria</taxon>
        <taxon>Bacillati</taxon>
        <taxon>Actinomycetota</taxon>
        <taxon>Candidatus Aquicultoria</taxon>
        <taxon>Candidatus Aquicultorales</taxon>
        <taxon>Candidatus Aquicultoraceae</taxon>
        <taxon>Candidatus Aquicultor</taxon>
    </lineage>
</organism>
<dbReference type="Pfam" id="PF13513">
    <property type="entry name" value="HEAT_EZ"/>
    <property type="match status" value="1"/>
</dbReference>
<comment type="caution">
    <text evidence="1">The sequence shown here is derived from an EMBL/GenBank/DDBJ whole genome shotgun (WGS) entry which is preliminary data.</text>
</comment>
<accession>A0A1F2UPV6</accession>
<evidence type="ECO:0008006" key="3">
    <source>
        <dbReference type="Google" id="ProtNLM"/>
    </source>
</evidence>
<sequence>MSLKDEVKTLLENKEFETLAEIAKDKQRVVRYLLSFLYSTDDLLHWRAAEALGAVAGRQGSDNSDSGRNIPRRLIWSLMEESGATAWPAPEALGAVVSSRISVYPDLAPIALSFIEDPVLSRGVLWSARKIAEKRPDLIADSIPKVMELLDSADATLRGHAAWALGAMRAVEARPALEKLTGDAGALAIYETGELVHTTVGELAKSSLRELLHA</sequence>
<dbReference type="AlphaFoldDB" id="A0A1F2UPV6"/>
<dbReference type="SUPFAM" id="SSF48371">
    <property type="entry name" value="ARM repeat"/>
    <property type="match status" value="1"/>
</dbReference>